<dbReference type="GeneID" id="92378405"/>
<feature type="compositionally biased region" description="Basic and acidic residues" evidence="1">
    <location>
        <begin position="430"/>
        <end position="440"/>
    </location>
</feature>
<organism evidence="2 3">
    <name type="scientific">Trypanosoma equiperdum</name>
    <dbReference type="NCBI Taxonomy" id="5694"/>
    <lineage>
        <taxon>Eukaryota</taxon>
        <taxon>Discoba</taxon>
        <taxon>Euglenozoa</taxon>
        <taxon>Kinetoplastea</taxon>
        <taxon>Metakinetoplastina</taxon>
        <taxon>Trypanosomatida</taxon>
        <taxon>Trypanosomatidae</taxon>
        <taxon>Trypanosoma</taxon>
    </lineage>
</organism>
<accession>A0A1G4IKH6</accession>
<keyword evidence="3" id="KW-1185">Reference proteome</keyword>
<dbReference type="RefSeq" id="XP_067083333.1">
    <property type="nucleotide sequence ID" value="XM_067227232.1"/>
</dbReference>
<dbReference type="CDD" id="cd23644">
    <property type="entry name" value="mS26"/>
    <property type="match status" value="1"/>
</dbReference>
<feature type="region of interest" description="Disordered" evidence="1">
    <location>
        <begin position="303"/>
        <end position="332"/>
    </location>
</feature>
<dbReference type="AlphaFoldDB" id="A0A1G4IKH6"/>
<dbReference type="VEuPathDB" id="TriTrypDB:TEOVI_000446500"/>
<comment type="caution">
    <text evidence="2">The sequence shown here is derived from an EMBL/GenBank/DDBJ whole genome shotgun (WGS) entry which is preliminary data.</text>
</comment>
<evidence type="ECO:0000313" key="2">
    <source>
        <dbReference type="EMBL" id="SCU72881.1"/>
    </source>
</evidence>
<sequence length="440" mass="51046">MMRSSSFCRRQIRPYYNLPSKSEHGRKMTGFLTPYRHWMWKQNELWRNVHEAQFEHLRRVYKRQWLESFRVNADEYIYKYNITKAAQLAQWECEMKEQEKKRIEARQMMDGRQALKKKHLDLLREFHERQFFFWYERASERLQNMNLINYVPHAQLREHIDKELDKYVAGKNEPYPLNFVGQMPFLEDGDGNIVEVPESLLSNHMAEHPDSTAKPHEPHTSSSISEAAAFEERMLRAMVSAKEEDLKEWLGDDSRALSETIDDISREEEEREADIRVARSMEETDAEREVSRRAYIERGKTGSRSIFRPPTVSEGAGGTPSAPAGDANTPMRRRKKGKLDRVHALQAHQDELLAKLSSQGLKEGVDASSVPERGKIVQSRGRIRDKAVIPTHEVLMQKPELAAGSTPGARIQTKDMVDKMYHRGKYKKSGSGDKSDGEDL</sequence>
<evidence type="ECO:0000256" key="1">
    <source>
        <dbReference type="SAM" id="MobiDB-lite"/>
    </source>
</evidence>
<reference evidence="2" key="1">
    <citation type="submission" date="2016-09" db="EMBL/GenBank/DDBJ databases">
        <authorList>
            <person name="Hebert L."/>
            <person name="Moumen B."/>
        </authorList>
    </citation>
    <scope>NUCLEOTIDE SEQUENCE [LARGE SCALE GENOMIC DNA]</scope>
    <source>
        <strain evidence="2">OVI</strain>
    </source>
</reference>
<gene>
    <name evidence="2" type="ORF">TEOVI_000446500</name>
</gene>
<feature type="region of interest" description="Disordered" evidence="1">
    <location>
        <begin position="417"/>
        <end position="440"/>
    </location>
</feature>
<dbReference type="SMR" id="A0A1G4IKH6"/>
<evidence type="ECO:0000313" key="3">
    <source>
        <dbReference type="Proteomes" id="UP000195570"/>
    </source>
</evidence>
<proteinExistence type="predicted"/>
<name>A0A1G4IKH6_TRYEQ</name>
<dbReference type="EMBL" id="CZPT02001923">
    <property type="protein sequence ID" value="SCU72881.1"/>
    <property type="molecule type" value="Genomic_DNA"/>
</dbReference>
<protein>
    <submittedName>
        <fullName evidence="2">Uncharacterized protein</fullName>
    </submittedName>
</protein>
<dbReference type="Proteomes" id="UP000195570">
    <property type="component" value="Unassembled WGS sequence"/>
</dbReference>